<feature type="domain" description="Reverse transcriptase RNase H-like" evidence="7">
    <location>
        <begin position="157"/>
        <end position="260"/>
    </location>
</feature>
<dbReference type="SUPFAM" id="SSF56672">
    <property type="entry name" value="DNA/RNA polymerases"/>
    <property type="match status" value="1"/>
</dbReference>
<keyword evidence="2" id="KW-0548">Nucleotidyltransferase</keyword>
<evidence type="ECO:0000313" key="8">
    <source>
        <dbReference type="EMBL" id="KAK7114298.1"/>
    </source>
</evidence>
<evidence type="ECO:0000256" key="6">
    <source>
        <dbReference type="ARBA" id="ARBA00022918"/>
    </source>
</evidence>
<evidence type="ECO:0000256" key="2">
    <source>
        <dbReference type="ARBA" id="ARBA00022695"/>
    </source>
</evidence>
<sequence>MQILKELWTKDVDTPEVKNSYQYVFELREKLEETLEIARENLRKSQDSGKHYYDRKAVNRKFTPGNKVLILLPTDHNKLLMQWKGPYEVEAVVGINDYKVNVGKKSKIYHANLLKLYVERPPEAVQVAAIVEGPAQEKAYQTVRDLMSRDPVLRLPDTAKEFILRTDASDEGIGAMLMQEHGGKPFPVSYASKKLSGAEKNYSTMEKECLAIVWGIKKFELYLQGVKFVLQTDHKPLTYLTSAKFVNNRIMRWVMYLQNFDMQVESIKGSDNVGADFLSRVCE</sequence>
<name>A0AAN9BZQ1_9CAEN</name>
<dbReference type="InterPro" id="IPR043502">
    <property type="entry name" value="DNA/RNA_pol_sf"/>
</dbReference>
<keyword evidence="9" id="KW-1185">Reference proteome</keyword>
<evidence type="ECO:0000256" key="3">
    <source>
        <dbReference type="ARBA" id="ARBA00022722"/>
    </source>
</evidence>
<evidence type="ECO:0000256" key="1">
    <source>
        <dbReference type="ARBA" id="ARBA00022679"/>
    </source>
</evidence>
<dbReference type="GO" id="GO:0004519">
    <property type="term" value="F:endonuclease activity"/>
    <property type="evidence" value="ECO:0007669"/>
    <property type="project" value="UniProtKB-KW"/>
</dbReference>
<keyword evidence="6" id="KW-0695">RNA-directed DNA polymerase</keyword>
<evidence type="ECO:0000313" key="9">
    <source>
        <dbReference type="Proteomes" id="UP001374579"/>
    </source>
</evidence>
<dbReference type="Proteomes" id="UP001374579">
    <property type="component" value="Unassembled WGS sequence"/>
</dbReference>
<dbReference type="PANTHER" id="PTHR37984:SF5">
    <property type="entry name" value="PROTEIN NYNRIN-LIKE"/>
    <property type="match status" value="1"/>
</dbReference>
<reference evidence="8 9" key="1">
    <citation type="submission" date="2024-02" db="EMBL/GenBank/DDBJ databases">
        <title>Chromosome-scale genome assembly of the rough periwinkle Littorina saxatilis.</title>
        <authorList>
            <person name="De Jode A."/>
            <person name="Faria R."/>
            <person name="Formenti G."/>
            <person name="Sims Y."/>
            <person name="Smith T.P."/>
            <person name="Tracey A."/>
            <person name="Wood J.M.D."/>
            <person name="Zagrodzka Z.B."/>
            <person name="Johannesson K."/>
            <person name="Butlin R.K."/>
            <person name="Leder E.H."/>
        </authorList>
    </citation>
    <scope>NUCLEOTIDE SEQUENCE [LARGE SCALE GENOMIC DNA]</scope>
    <source>
        <strain evidence="8">Snail1</strain>
        <tissue evidence="8">Muscle</tissue>
    </source>
</reference>
<organism evidence="8 9">
    <name type="scientific">Littorina saxatilis</name>
    <dbReference type="NCBI Taxonomy" id="31220"/>
    <lineage>
        <taxon>Eukaryota</taxon>
        <taxon>Metazoa</taxon>
        <taxon>Spiralia</taxon>
        <taxon>Lophotrochozoa</taxon>
        <taxon>Mollusca</taxon>
        <taxon>Gastropoda</taxon>
        <taxon>Caenogastropoda</taxon>
        <taxon>Littorinimorpha</taxon>
        <taxon>Littorinoidea</taxon>
        <taxon>Littorinidae</taxon>
        <taxon>Littorina</taxon>
    </lineage>
</organism>
<evidence type="ECO:0000256" key="4">
    <source>
        <dbReference type="ARBA" id="ARBA00022759"/>
    </source>
</evidence>
<keyword evidence="4" id="KW-0255">Endonuclease</keyword>
<dbReference type="Pfam" id="PF17917">
    <property type="entry name" value="RT_RNaseH"/>
    <property type="match status" value="1"/>
</dbReference>
<keyword evidence="3" id="KW-0540">Nuclease</keyword>
<accession>A0AAN9BZQ1</accession>
<gene>
    <name evidence="8" type="ORF">V1264_000380</name>
</gene>
<dbReference type="AlphaFoldDB" id="A0AAN9BZQ1"/>
<dbReference type="FunFam" id="3.10.20.370:FF:000001">
    <property type="entry name" value="Retrovirus-related Pol polyprotein from transposon 17.6-like protein"/>
    <property type="match status" value="1"/>
</dbReference>
<dbReference type="CDD" id="cd09274">
    <property type="entry name" value="RNase_HI_RT_Ty3"/>
    <property type="match status" value="1"/>
</dbReference>
<dbReference type="EMBL" id="JBAMIC010000001">
    <property type="protein sequence ID" value="KAK7114298.1"/>
    <property type="molecule type" value="Genomic_DNA"/>
</dbReference>
<dbReference type="InterPro" id="IPR041373">
    <property type="entry name" value="RT_RNaseH"/>
</dbReference>
<dbReference type="PANTHER" id="PTHR37984">
    <property type="entry name" value="PROTEIN CBG26694"/>
    <property type="match status" value="1"/>
</dbReference>
<proteinExistence type="predicted"/>
<dbReference type="GO" id="GO:0003964">
    <property type="term" value="F:RNA-directed DNA polymerase activity"/>
    <property type="evidence" value="ECO:0007669"/>
    <property type="project" value="UniProtKB-KW"/>
</dbReference>
<evidence type="ECO:0000259" key="7">
    <source>
        <dbReference type="Pfam" id="PF17917"/>
    </source>
</evidence>
<dbReference type="InterPro" id="IPR050951">
    <property type="entry name" value="Retrovirus_Pol_polyprotein"/>
</dbReference>
<dbReference type="Gene3D" id="3.10.20.370">
    <property type="match status" value="1"/>
</dbReference>
<keyword evidence="5" id="KW-0378">Hydrolase</keyword>
<keyword evidence="1" id="KW-0808">Transferase</keyword>
<dbReference type="GO" id="GO:0016787">
    <property type="term" value="F:hydrolase activity"/>
    <property type="evidence" value="ECO:0007669"/>
    <property type="project" value="UniProtKB-KW"/>
</dbReference>
<evidence type="ECO:0000256" key="5">
    <source>
        <dbReference type="ARBA" id="ARBA00022801"/>
    </source>
</evidence>
<protein>
    <recommendedName>
        <fullName evidence="7">Reverse transcriptase RNase H-like domain-containing protein</fullName>
    </recommendedName>
</protein>
<comment type="caution">
    <text evidence="8">The sequence shown here is derived from an EMBL/GenBank/DDBJ whole genome shotgun (WGS) entry which is preliminary data.</text>
</comment>